<dbReference type="Pfam" id="PF02515">
    <property type="entry name" value="CoA_transf_3"/>
    <property type="match status" value="1"/>
</dbReference>
<protein>
    <submittedName>
        <fullName evidence="1">Carnitine dehydratase</fullName>
    </submittedName>
</protein>
<dbReference type="PANTHER" id="PTHR48228:SF2">
    <property type="entry name" value="E-CINNAMOYL-COA:R-PHENYLLACTATE COA TRANSFERASE LARGE SUBUNIT"/>
    <property type="match status" value="1"/>
</dbReference>
<dbReference type="Gene3D" id="3.30.1540.10">
    <property type="entry name" value="formyl-coa transferase, domain 3"/>
    <property type="match status" value="1"/>
</dbReference>
<accession>A0A1S1RAA9</accession>
<dbReference type="PANTHER" id="PTHR48228">
    <property type="entry name" value="SUCCINYL-COA--D-CITRAMALATE COA-TRANSFERASE"/>
    <property type="match status" value="1"/>
</dbReference>
<dbReference type="SUPFAM" id="SSF89796">
    <property type="entry name" value="CoA-transferase family III (CaiB/BaiF)"/>
    <property type="match status" value="1"/>
</dbReference>
<dbReference type="Proteomes" id="UP000179769">
    <property type="component" value="Unassembled WGS sequence"/>
</dbReference>
<comment type="caution">
    <text evidence="1">The sequence shown here is derived from an EMBL/GenBank/DDBJ whole genome shotgun (WGS) entry which is preliminary data.</text>
</comment>
<reference evidence="2" key="1">
    <citation type="submission" date="2016-07" db="EMBL/GenBank/DDBJ databases">
        <title>Frankia sp. NRRL B-16219 Genome sequencing.</title>
        <authorList>
            <person name="Ghodhbane-Gtari F."/>
            <person name="Swanson E."/>
            <person name="Gueddou A."/>
            <person name="Louati M."/>
            <person name="Nouioui I."/>
            <person name="Hezbri K."/>
            <person name="Abebe-Akele F."/>
            <person name="Simpson S."/>
            <person name="Morris K."/>
            <person name="Thomas K."/>
            <person name="Gtari M."/>
            <person name="Tisa L.S."/>
        </authorList>
    </citation>
    <scope>NUCLEOTIDE SEQUENCE [LARGE SCALE GENOMIC DNA]</scope>
    <source>
        <strain evidence="2">NRRL B-16219</strain>
    </source>
</reference>
<gene>
    <name evidence="1" type="ORF">BBK14_31830</name>
</gene>
<evidence type="ECO:0000313" key="2">
    <source>
        <dbReference type="Proteomes" id="UP000179769"/>
    </source>
</evidence>
<proteinExistence type="predicted"/>
<organism evidence="1 2">
    <name type="scientific">Parafrankia soli</name>
    <dbReference type="NCBI Taxonomy" id="2599596"/>
    <lineage>
        <taxon>Bacteria</taxon>
        <taxon>Bacillati</taxon>
        <taxon>Actinomycetota</taxon>
        <taxon>Actinomycetes</taxon>
        <taxon>Frankiales</taxon>
        <taxon>Frankiaceae</taxon>
        <taxon>Parafrankia</taxon>
    </lineage>
</organism>
<dbReference type="GO" id="GO:0003824">
    <property type="term" value="F:catalytic activity"/>
    <property type="evidence" value="ECO:0007669"/>
    <property type="project" value="InterPro"/>
</dbReference>
<dbReference type="AlphaFoldDB" id="A0A1S1RAA9"/>
<sequence length="385" mass="41664">MAGAVLAEWGAEVIKIEHPETGDPYRGLVTAGLHKLWHGVDVQFQATNRGKRSVALDLKNPAGRQLLSRLIAASDVFVTNLRADTRARLNLELADVRADNPAVIYVRGTAFGAQGPDAGRGGYDAGAYWARSGMQQIFTAPDAPWPAMPRPAFGDVVGGLSIAGAISAALYHRSTTGEPSTVDASLLASGMWQVQMDLMNATLNGPGGPVATRSRYEASNPLMLPYRTADGRVIVLQMLAPDRYWPHLCKSIGQPAAANDPRFVDMEARRRNARECVEWLEGVFAERTFDEWRAVLAEFDGEWAPSQYPHELAEDPQVKANGLFADVDLGNGHSLPLVATPVQFDQRPSQPSRAPEHGEHTESVLLDLGLSWDEIGDLKAGGAIL</sequence>
<dbReference type="Gene3D" id="3.40.50.10540">
    <property type="entry name" value="Crotonobetainyl-coa:carnitine coa-transferase, domain 1"/>
    <property type="match status" value="1"/>
</dbReference>
<evidence type="ECO:0000313" key="1">
    <source>
        <dbReference type="EMBL" id="OHV42689.1"/>
    </source>
</evidence>
<dbReference type="InterPro" id="IPR023606">
    <property type="entry name" value="CoA-Trfase_III_dom_1_sf"/>
</dbReference>
<name>A0A1S1RAA9_9ACTN</name>
<dbReference type="InterPro" id="IPR003673">
    <property type="entry name" value="CoA-Trfase_fam_III"/>
</dbReference>
<dbReference type="InterPro" id="IPR044855">
    <property type="entry name" value="CoA-Trfase_III_dom3_sf"/>
</dbReference>
<keyword evidence="2" id="KW-1185">Reference proteome</keyword>
<dbReference type="InterPro" id="IPR050509">
    <property type="entry name" value="CoA-transferase_III"/>
</dbReference>
<dbReference type="EMBL" id="MAXA01000043">
    <property type="protein sequence ID" value="OHV42689.1"/>
    <property type="molecule type" value="Genomic_DNA"/>
</dbReference>